<evidence type="ECO:0000259" key="6">
    <source>
        <dbReference type="Pfam" id="PF02775"/>
    </source>
</evidence>
<dbReference type="CDD" id="cd00568">
    <property type="entry name" value="TPP_enzymes"/>
    <property type="match status" value="1"/>
</dbReference>
<evidence type="ECO:0000256" key="2">
    <source>
        <dbReference type="ARBA" id="ARBA00007812"/>
    </source>
</evidence>
<dbReference type="GO" id="GO:0000287">
    <property type="term" value="F:magnesium ion binding"/>
    <property type="evidence" value="ECO:0007669"/>
    <property type="project" value="InterPro"/>
</dbReference>
<dbReference type="SUPFAM" id="SSF52467">
    <property type="entry name" value="DHS-like NAD/FAD-binding domain"/>
    <property type="match status" value="1"/>
</dbReference>
<dbReference type="InterPro" id="IPR000399">
    <property type="entry name" value="TPP-bd_CS"/>
</dbReference>
<dbReference type="GO" id="GO:0005948">
    <property type="term" value="C:acetolactate synthase complex"/>
    <property type="evidence" value="ECO:0007669"/>
    <property type="project" value="TreeGrafter"/>
</dbReference>
<organism evidence="8 9">
    <name type="scientific">Streptomyces noursei</name>
    <name type="common">Streptomyces albulus</name>
    <dbReference type="NCBI Taxonomy" id="1971"/>
    <lineage>
        <taxon>Bacteria</taxon>
        <taxon>Bacillati</taxon>
        <taxon>Actinomycetota</taxon>
        <taxon>Actinomycetes</taxon>
        <taxon>Kitasatosporales</taxon>
        <taxon>Streptomycetaceae</taxon>
        <taxon>Streptomyces</taxon>
    </lineage>
</organism>
<reference evidence="8 9" key="1">
    <citation type="journal article" date="2019" name="Microbiol. Resour. Announc.">
        <title>Draft Genome Sequence of the Most Traditional epsilon-Poly-l-Lysine Producer, Streptomyces albulus NBRC14147.</title>
        <authorList>
            <person name="Yamanaka K."/>
            <person name="Hamano Y."/>
        </authorList>
    </citation>
    <scope>NUCLEOTIDE SEQUENCE [LARGE SCALE GENOMIC DNA]</scope>
    <source>
        <strain evidence="8 9">NBRC 14147</strain>
    </source>
</reference>
<evidence type="ECO:0000259" key="7">
    <source>
        <dbReference type="Pfam" id="PF02776"/>
    </source>
</evidence>
<dbReference type="EMBL" id="BHXC01000006">
    <property type="protein sequence ID" value="GCB90009.1"/>
    <property type="molecule type" value="Genomic_DNA"/>
</dbReference>
<feature type="domain" description="Thiamine pyrophosphate enzyme TPP-binding" evidence="6">
    <location>
        <begin position="383"/>
        <end position="523"/>
    </location>
</feature>
<dbReference type="InterPro" id="IPR029035">
    <property type="entry name" value="DHS-like_NAD/FAD-binding_dom"/>
</dbReference>
<dbReference type="InterPro" id="IPR011766">
    <property type="entry name" value="TPP_enzyme_TPP-bd"/>
</dbReference>
<feature type="domain" description="Thiamine pyrophosphate enzyme central" evidence="5">
    <location>
        <begin position="196"/>
        <end position="308"/>
    </location>
</feature>
<comment type="cofactor">
    <cofactor evidence="1">
        <name>thiamine diphosphate</name>
        <dbReference type="ChEBI" id="CHEBI:58937"/>
    </cofactor>
</comment>
<dbReference type="GO" id="GO:0009097">
    <property type="term" value="P:isoleucine biosynthetic process"/>
    <property type="evidence" value="ECO:0007669"/>
    <property type="project" value="TreeGrafter"/>
</dbReference>
<dbReference type="Pfam" id="PF02776">
    <property type="entry name" value="TPP_enzyme_N"/>
    <property type="match status" value="1"/>
</dbReference>
<dbReference type="AlphaFoldDB" id="A0A401QX92"/>
<dbReference type="GO" id="GO:0030976">
    <property type="term" value="F:thiamine pyrophosphate binding"/>
    <property type="evidence" value="ECO:0007669"/>
    <property type="project" value="InterPro"/>
</dbReference>
<dbReference type="GO" id="GO:0050660">
    <property type="term" value="F:flavin adenine dinucleotide binding"/>
    <property type="evidence" value="ECO:0007669"/>
    <property type="project" value="TreeGrafter"/>
</dbReference>
<dbReference type="GO" id="GO:0003984">
    <property type="term" value="F:acetolactate synthase activity"/>
    <property type="evidence" value="ECO:0007669"/>
    <property type="project" value="TreeGrafter"/>
</dbReference>
<evidence type="ECO:0000313" key="8">
    <source>
        <dbReference type="EMBL" id="GCB90009.1"/>
    </source>
</evidence>
<dbReference type="CDD" id="cd07035">
    <property type="entry name" value="TPP_PYR_POX_like"/>
    <property type="match status" value="1"/>
</dbReference>
<keyword evidence="3 4" id="KW-0786">Thiamine pyrophosphate</keyword>
<dbReference type="GO" id="GO:0009099">
    <property type="term" value="P:L-valine biosynthetic process"/>
    <property type="evidence" value="ECO:0007669"/>
    <property type="project" value="TreeGrafter"/>
</dbReference>
<proteinExistence type="inferred from homology"/>
<comment type="caution">
    <text evidence="8">The sequence shown here is derived from an EMBL/GenBank/DDBJ whole genome shotgun (WGS) entry which is preliminary data.</text>
</comment>
<feature type="domain" description="Thiamine pyrophosphate enzyme N-terminal TPP-binding" evidence="7">
    <location>
        <begin position="3"/>
        <end position="104"/>
    </location>
</feature>
<evidence type="ECO:0000313" key="9">
    <source>
        <dbReference type="Proteomes" id="UP000288351"/>
    </source>
</evidence>
<dbReference type="InterPro" id="IPR045229">
    <property type="entry name" value="TPP_enz"/>
</dbReference>
<dbReference type="InterPro" id="IPR012000">
    <property type="entry name" value="Thiamin_PyroP_enz_cen_dom"/>
</dbReference>
<evidence type="ECO:0000259" key="5">
    <source>
        <dbReference type="Pfam" id="PF00205"/>
    </source>
</evidence>
<dbReference type="Proteomes" id="UP000288351">
    <property type="component" value="Unassembled WGS sequence"/>
</dbReference>
<dbReference type="RefSeq" id="WP_020929687.1">
    <property type="nucleotide sequence ID" value="NZ_BHXC01000006.1"/>
</dbReference>
<dbReference type="InterPro" id="IPR029061">
    <property type="entry name" value="THDP-binding"/>
</dbReference>
<name>A0A401QX92_STRNR</name>
<dbReference type="PANTHER" id="PTHR18968">
    <property type="entry name" value="THIAMINE PYROPHOSPHATE ENZYMES"/>
    <property type="match status" value="1"/>
</dbReference>
<accession>A0A401QX92</accession>
<evidence type="ECO:0000256" key="3">
    <source>
        <dbReference type="ARBA" id="ARBA00023052"/>
    </source>
</evidence>
<dbReference type="PROSITE" id="PS00187">
    <property type="entry name" value="TPP_ENZYMES"/>
    <property type="match status" value="1"/>
</dbReference>
<comment type="similarity">
    <text evidence="2 4">Belongs to the TPP enzyme family.</text>
</comment>
<dbReference type="Gene3D" id="3.40.50.970">
    <property type="match status" value="2"/>
</dbReference>
<evidence type="ECO:0000256" key="4">
    <source>
        <dbReference type="RuleBase" id="RU362132"/>
    </source>
</evidence>
<dbReference type="Pfam" id="PF00205">
    <property type="entry name" value="TPP_enzyme_M"/>
    <property type="match status" value="1"/>
</dbReference>
<dbReference type="SUPFAM" id="SSF52518">
    <property type="entry name" value="Thiamin diphosphate-binding fold (THDP-binding)"/>
    <property type="match status" value="2"/>
</dbReference>
<dbReference type="Gene3D" id="3.40.50.1220">
    <property type="entry name" value="TPP-binding domain"/>
    <property type="match status" value="1"/>
</dbReference>
<protein>
    <submittedName>
        <fullName evidence="8">Acetolactate synthase</fullName>
    </submittedName>
</protein>
<dbReference type="PANTHER" id="PTHR18968:SF13">
    <property type="entry name" value="ACETOLACTATE SYNTHASE CATALYTIC SUBUNIT, MITOCHONDRIAL"/>
    <property type="match status" value="1"/>
</dbReference>
<dbReference type="Pfam" id="PF02775">
    <property type="entry name" value="TPP_enzyme_C"/>
    <property type="match status" value="1"/>
</dbReference>
<gene>
    <name evidence="8" type="primary">ilvB_2</name>
    <name evidence="8" type="ORF">SALB_02703</name>
</gene>
<dbReference type="InterPro" id="IPR012001">
    <property type="entry name" value="Thiamin_PyroP_enz_TPP-bd_dom"/>
</dbReference>
<sequence>MTTVADEIARRLAKHGVSQVFGYPGETSLSLYAAFQRSDELTHVVGRCPRGAAYAAEAYARISGGVAVCDAPGGIGSPYATPALLEAYNSGTPLVLITSGPSKSTPRPWATGQVEHARLFDSVAKHVYVVREQRGALGVIDAALALAERPRRGPVVVEIAPDVLEAEADPALLDAPSAAAAATAPADTDATVGGAVARAAEAVRSGASVALIAGGGCHAAGAAEALREFVDRFGIPVFTTLNGKGVLSEVGSDLPRVVGSKGDTPANAYISGCEVVLYAGSKMGDKSTNQYAWPSPDQFLVRIDDDPTIEDADPARGCLLREDIAGGLKLLTGELGEWSYGGPRPSTATAGDWSKTGTASLVATVNAELSDRDVCVGEASVASGWFGALLRLAPPQRLITPRGTGSLGYAIPASVGAAVARPDATVWTLVGDGGLTMAIGELETIERLGLNVKITVLDNGRLNLIDQHAIHRHGAAAVSRDFRRIDWPTICAAIGLPVMACDDPARDASEIASFFSRPGPAVLVLDTSVDEVSPDMAIAIRKVH</sequence>
<evidence type="ECO:0000256" key="1">
    <source>
        <dbReference type="ARBA" id="ARBA00001964"/>
    </source>
</evidence>